<evidence type="ECO:0000256" key="2">
    <source>
        <dbReference type="ARBA" id="ARBA00009149"/>
    </source>
</evidence>
<sequence>MPATIAAAAASAPVAARVPTAAGNDRAVREPAAAAGPLPAGVATPGAVPALPASSSGTSVPVAAPAGPQAPRPLASAETQASPGPATQAAAFAGAGAAPAEKLRGDAAPTNVHAAVAAASSPADVPAGATQAAAPVSQVPTTPGSATVPQPAAPSAPATAAALRPQLAAPLFTLVNAPHGEHTMTLTVSPEDLGPVTVRAHIDAAGVRIELFSPGDAGREAVRSILPELRKELTDAGFGASLQLSDRDGPGSSRQDANDAGAARQNGTGRDPARDGSDPGGRNGSGGARPGHRWDDLADATALRAARILNGPQTTLDILA</sequence>
<keyword evidence="7" id="KW-1185">Reference proteome</keyword>
<keyword evidence="6" id="KW-0966">Cell projection</keyword>
<dbReference type="Pfam" id="PF02120">
    <property type="entry name" value="Flg_hook"/>
    <property type="match status" value="1"/>
</dbReference>
<keyword evidence="6" id="KW-0282">Flagellum</keyword>
<evidence type="ECO:0000256" key="4">
    <source>
        <dbReference type="SAM" id="MobiDB-lite"/>
    </source>
</evidence>
<comment type="similarity">
    <text evidence="2">Belongs to the FliK family.</text>
</comment>
<gene>
    <name evidence="6" type="ORF">D7003_01250</name>
</gene>
<feature type="compositionally biased region" description="Low complexity" evidence="4">
    <location>
        <begin position="31"/>
        <end position="53"/>
    </location>
</feature>
<evidence type="ECO:0000313" key="7">
    <source>
        <dbReference type="Proteomes" id="UP000273807"/>
    </source>
</evidence>
<feature type="domain" description="Flagellar hook-length control protein-like C-terminal" evidence="5">
    <location>
        <begin position="176"/>
        <end position="250"/>
    </location>
</feature>
<dbReference type="InterPro" id="IPR038610">
    <property type="entry name" value="FliK-like_C_sf"/>
</dbReference>
<organism evidence="6 7">
    <name type="scientific">Arthrobacter oryzae</name>
    <dbReference type="NCBI Taxonomy" id="409290"/>
    <lineage>
        <taxon>Bacteria</taxon>
        <taxon>Bacillati</taxon>
        <taxon>Actinomycetota</taxon>
        <taxon>Actinomycetes</taxon>
        <taxon>Micrococcales</taxon>
        <taxon>Micrococcaceae</taxon>
        <taxon>Arthrobacter</taxon>
    </lineage>
</organism>
<protein>
    <submittedName>
        <fullName evidence="6">Flagellar hook-length control protein FliK</fullName>
    </submittedName>
</protein>
<comment type="caution">
    <text evidence="6">The sequence shown here is derived from an EMBL/GenBank/DDBJ whole genome shotgun (WGS) entry which is preliminary data.</text>
</comment>
<reference evidence="6 7" key="1">
    <citation type="submission" date="2018-10" db="EMBL/GenBank/DDBJ databases">
        <title>Genome sequencing of Arthrobacter oryzae TNB02.</title>
        <authorList>
            <person name="Cho Y.-J."/>
            <person name="Cho A."/>
            <person name="Kim O.-S."/>
        </authorList>
    </citation>
    <scope>NUCLEOTIDE SEQUENCE [LARGE SCALE GENOMIC DNA]</scope>
    <source>
        <strain evidence="6 7">TNB02</strain>
    </source>
</reference>
<evidence type="ECO:0000256" key="3">
    <source>
        <dbReference type="ARBA" id="ARBA00022795"/>
    </source>
</evidence>
<feature type="compositionally biased region" description="Low complexity" evidence="4">
    <location>
        <begin position="61"/>
        <end position="93"/>
    </location>
</feature>
<dbReference type="InterPro" id="IPR021136">
    <property type="entry name" value="Flagellar_hook_control-like_C"/>
</dbReference>
<feature type="compositionally biased region" description="Gly residues" evidence="4">
    <location>
        <begin position="278"/>
        <end position="289"/>
    </location>
</feature>
<evidence type="ECO:0000256" key="1">
    <source>
        <dbReference type="ARBA" id="ARBA00003944"/>
    </source>
</evidence>
<dbReference type="GO" id="GO:0044780">
    <property type="term" value="P:bacterial-type flagellum assembly"/>
    <property type="evidence" value="ECO:0007669"/>
    <property type="project" value="InterPro"/>
</dbReference>
<evidence type="ECO:0000313" key="6">
    <source>
        <dbReference type="EMBL" id="RNL61555.1"/>
    </source>
</evidence>
<dbReference type="Proteomes" id="UP000273807">
    <property type="component" value="Unassembled WGS sequence"/>
</dbReference>
<dbReference type="PRINTS" id="PR01007">
    <property type="entry name" value="FLGHOOKFLIK"/>
</dbReference>
<dbReference type="CDD" id="cd17470">
    <property type="entry name" value="T3SS_Flik_C"/>
    <property type="match status" value="1"/>
</dbReference>
<dbReference type="InterPro" id="IPR001635">
    <property type="entry name" value="Flag_hook_Flik"/>
</dbReference>
<accession>A0A3N0CDN8</accession>
<dbReference type="GO" id="GO:0009424">
    <property type="term" value="C:bacterial-type flagellum hook"/>
    <property type="evidence" value="ECO:0007669"/>
    <property type="project" value="InterPro"/>
</dbReference>
<proteinExistence type="inferred from homology"/>
<comment type="function">
    <text evidence="1">Controls the length of the flagellar hook.</text>
</comment>
<dbReference type="Gene3D" id="3.30.750.140">
    <property type="match status" value="1"/>
</dbReference>
<name>A0A3N0CDN8_9MICC</name>
<evidence type="ECO:0000259" key="5">
    <source>
        <dbReference type="Pfam" id="PF02120"/>
    </source>
</evidence>
<dbReference type="AlphaFoldDB" id="A0A3N0CDN8"/>
<keyword evidence="3" id="KW-1005">Bacterial flagellum biogenesis</keyword>
<dbReference type="EMBL" id="RBED01000012">
    <property type="protein sequence ID" value="RNL61555.1"/>
    <property type="molecule type" value="Genomic_DNA"/>
</dbReference>
<keyword evidence="6" id="KW-0969">Cilium</keyword>
<feature type="region of interest" description="Disordered" evidence="4">
    <location>
        <begin position="241"/>
        <end position="295"/>
    </location>
</feature>
<feature type="region of interest" description="Disordered" evidence="4">
    <location>
        <begin position="24"/>
        <end position="93"/>
    </location>
</feature>